<dbReference type="InterPro" id="IPR045428">
    <property type="entry name" value="EACC1"/>
</dbReference>
<dbReference type="Proteomes" id="UP000680206">
    <property type="component" value="Unassembled WGS sequence"/>
</dbReference>
<reference evidence="2 3" key="1">
    <citation type="submission" date="2021-03" db="EMBL/GenBank/DDBJ databases">
        <title>Actinomadura violae sp. nov., isolated from lichen in Thailand.</title>
        <authorList>
            <person name="Kanchanasin P."/>
            <person name="Saeng-In P."/>
            <person name="Phongsopitanun W."/>
            <person name="Yuki M."/>
            <person name="Kudo T."/>
            <person name="Ohkuma M."/>
            <person name="Tanasupawat S."/>
        </authorList>
    </citation>
    <scope>NUCLEOTIDE SEQUENCE [LARGE SCALE GENOMIC DNA]</scope>
    <source>
        <strain evidence="2 3">LCR2-06</strain>
    </source>
</reference>
<gene>
    <name evidence="2" type="ORF">J4709_12770</name>
</gene>
<feature type="region of interest" description="Disordered" evidence="1">
    <location>
        <begin position="1"/>
        <end position="21"/>
    </location>
</feature>
<proteinExistence type="predicted"/>
<evidence type="ECO:0000256" key="1">
    <source>
        <dbReference type="SAM" id="MobiDB-lite"/>
    </source>
</evidence>
<name>A0ABS3RP00_9ACTN</name>
<evidence type="ECO:0000313" key="2">
    <source>
        <dbReference type="EMBL" id="MBO2458441.1"/>
    </source>
</evidence>
<comment type="caution">
    <text evidence="2">The sequence shown here is derived from an EMBL/GenBank/DDBJ whole genome shotgun (WGS) entry which is preliminary data.</text>
</comment>
<accession>A0ABS3RP00</accession>
<organism evidence="2 3">
    <name type="scientific">Actinomadura violacea</name>
    <dbReference type="NCBI Taxonomy" id="2819934"/>
    <lineage>
        <taxon>Bacteria</taxon>
        <taxon>Bacillati</taxon>
        <taxon>Actinomycetota</taxon>
        <taxon>Actinomycetes</taxon>
        <taxon>Streptosporangiales</taxon>
        <taxon>Thermomonosporaceae</taxon>
        <taxon>Actinomadura</taxon>
    </lineage>
</organism>
<dbReference type="Pfam" id="PF19953">
    <property type="entry name" value="EACC1"/>
    <property type="match status" value="1"/>
</dbReference>
<sequence length="147" mass="15670">MCSAARTAASHKRPTNTETGKMPGIAITEIDEQYADAARTDEICRALRRELSERGVPVAPFTAAPPPGAKSGAAAAIGTIAAVLGSGSVTTAFVRGVFAWLAAREGRTVKITMADRSLELSHPTREQEHRLIEWLTRDENTGPGERS</sequence>
<dbReference type="RefSeq" id="WP_208240477.1">
    <property type="nucleotide sequence ID" value="NZ_JAGEPF010000007.1"/>
</dbReference>
<keyword evidence="3" id="KW-1185">Reference proteome</keyword>
<dbReference type="EMBL" id="JAGEPF010000007">
    <property type="protein sequence ID" value="MBO2458441.1"/>
    <property type="molecule type" value="Genomic_DNA"/>
</dbReference>
<evidence type="ECO:0000313" key="3">
    <source>
        <dbReference type="Proteomes" id="UP000680206"/>
    </source>
</evidence>
<protein>
    <submittedName>
        <fullName evidence="2">Uncharacterized protein</fullName>
    </submittedName>
</protein>